<feature type="region of interest" description="Disordered" evidence="1">
    <location>
        <begin position="151"/>
        <end position="181"/>
    </location>
</feature>
<feature type="compositionally biased region" description="Basic and acidic residues" evidence="1">
    <location>
        <begin position="12"/>
        <end position="34"/>
    </location>
</feature>
<proteinExistence type="predicted"/>
<organism evidence="2 3">
    <name type="scientific">Pleurodeles waltl</name>
    <name type="common">Iberian ribbed newt</name>
    <dbReference type="NCBI Taxonomy" id="8319"/>
    <lineage>
        <taxon>Eukaryota</taxon>
        <taxon>Metazoa</taxon>
        <taxon>Chordata</taxon>
        <taxon>Craniata</taxon>
        <taxon>Vertebrata</taxon>
        <taxon>Euteleostomi</taxon>
        <taxon>Amphibia</taxon>
        <taxon>Batrachia</taxon>
        <taxon>Caudata</taxon>
        <taxon>Salamandroidea</taxon>
        <taxon>Salamandridae</taxon>
        <taxon>Pleurodelinae</taxon>
        <taxon>Pleurodeles</taxon>
    </lineage>
</organism>
<feature type="compositionally biased region" description="Low complexity" evidence="1">
    <location>
        <begin position="157"/>
        <end position="178"/>
    </location>
</feature>
<evidence type="ECO:0000313" key="3">
    <source>
        <dbReference type="Proteomes" id="UP001066276"/>
    </source>
</evidence>
<reference evidence="2" key="1">
    <citation type="journal article" date="2022" name="bioRxiv">
        <title>Sequencing and chromosome-scale assembly of the giantPleurodeles waltlgenome.</title>
        <authorList>
            <person name="Brown T."/>
            <person name="Elewa A."/>
            <person name="Iarovenko S."/>
            <person name="Subramanian E."/>
            <person name="Araus A.J."/>
            <person name="Petzold A."/>
            <person name="Susuki M."/>
            <person name="Suzuki K.-i.T."/>
            <person name="Hayashi T."/>
            <person name="Toyoda A."/>
            <person name="Oliveira C."/>
            <person name="Osipova E."/>
            <person name="Leigh N.D."/>
            <person name="Simon A."/>
            <person name="Yun M.H."/>
        </authorList>
    </citation>
    <scope>NUCLEOTIDE SEQUENCE</scope>
    <source>
        <strain evidence="2">20211129_DDA</strain>
        <tissue evidence="2">Liver</tissue>
    </source>
</reference>
<keyword evidence="3" id="KW-1185">Reference proteome</keyword>
<dbReference type="EMBL" id="JANPWB010000012">
    <property type="protein sequence ID" value="KAJ1114939.1"/>
    <property type="molecule type" value="Genomic_DNA"/>
</dbReference>
<dbReference type="AlphaFoldDB" id="A0AAV7NIG3"/>
<gene>
    <name evidence="2" type="ORF">NDU88_003169</name>
</gene>
<accession>A0AAV7NIG3</accession>
<sequence>MCGSWSAPPLRGAERRGAAFTDRTGERARSEGAREILNENDSLLIALQGADGGPLGALGNIEDQKLSNNEEVNAPISKSMQPRPVESNASIQVIQGEADIPPVLCEGDSSYMVQSLEAVAKKTGTRKKAPYWSKNGGDKFYSLTEDSDATISGCNQSETGGSISSESGSVSSTVEPTVRQQWRKRKCLKMRVGLSGGIELSAQSSKTLKWDYQPDGYSEGAHP</sequence>
<evidence type="ECO:0000313" key="2">
    <source>
        <dbReference type="EMBL" id="KAJ1114939.1"/>
    </source>
</evidence>
<protein>
    <submittedName>
        <fullName evidence="2">Uncharacterized protein</fullName>
    </submittedName>
</protein>
<dbReference type="Proteomes" id="UP001066276">
    <property type="component" value="Chromosome 8"/>
</dbReference>
<comment type="caution">
    <text evidence="2">The sequence shown here is derived from an EMBL/GenBank/DDBJ whole genome shotgun (WGS) entry which is preliminary data.</text>
</comment>
<feature type="region of interest" description="Disordered" evidence="1">
    <location>
        <begin position="1"/>
        <end position="34"/>
    </location>
</feature>
<name>A0AAV7NIG3_PLEWA</name>
<evidence type="ECO:0000256" key="1">
    <source>
        <dbReference type="SAM" id="MobiDB-lite"/>
    </source>
</evidence>